<dbReference type="AlphaFoldDB" id="A0A8J1XPA6"/>
<evidence type="ECO:0000313" key="1">
    <source>
        <dbReference type="EMBL" id="CAH1802248.1"/>
    </source>
</evidence>
<proteinExistence type="predicted"/>
<dbReference type="EMBL" id="CAIIXF020000012">
    <property type="protein sequence ID" value="CAH1802248.1"/>
    <property type="molecule type" value="Genomic_DNA"/>
</dbReference>
<organism evidence="1 2">
    <name type="scientific">Owenia fusiformis</name>
    <name type="common">Polychaete worm</name>
    <dbReference type="NCBI Taxonomy" id="6347"/>
    <lineage>
        <taxon>Eukaryota</taxon>
        <taxon>Metazoa</taxon>
        <taxon>Spiralia</taxon>
        <taxon>Lophotrochozoa</taxon>
        <taxon>Annelida</taxon>
        <taxon>Polychaeta</taxon>
        <taxon>Sedentaria</taxon>
        <taxon>Canalipalpata</taxon>
        <taxon>Sabellida</taxon>
        <taxon>Oweniida</taxon>
        <taxon>Oweniidae</taxon>
        <taxon>Owenia</taxon>
    </lineage>
</organism>
<reference evidence="1" key="1">
    <citation type="submission" date="2022-03" db="EMBL/GenBank/DDBJ databases">
        <authorList>
            <person name="Martin C."/>
        </authorList>
    </citation>
    <scope>NUCLEOTIDE SEQUENCE</scope>
</reference>
<protein>
    <submittedName>
        <fullName evidence="1">Uncharacterized protein</fullName>
    </submittedName>
</protein>
<comment type="caution">
    <text evidence="1">The sequence shown here is derived from an EMBL/GenBank/DDBJ whole genome shotgun (WGS) entry which is preliminary data.</text>
</comment>
<keyword evidence="2" id="KW-1185">Reference proteome</keyword>
<evidence type="ECO:0000313" key="2">
    <source>
        <dbReference type="Proteomes" id="UP000749559"/>
    </source>
</evidence>
<dbReference type="Proteomes" id="UP000749559">
    <property type="component" value="Unassembled WGS sequence"/>
</dbReference>
<accession>A0A8J1XPA6</accession>
<gene>
    <name evidence="1" type="ORF">OFUS_LOCUS25949</name>
</gene>
<sequence length="125" mass="14211">MFLERITLVLCLAVCVFGDDHTKCAGKFDMNAREFAIGDSWTETLNNVKADCHCREHRWFFYSECHGDFCDDATRECVWDGCYSDKDGQAYPEGAAVNYGGEDCICEENEEMIADGMPEKYVINC</sequence>
<name>A0A8J1XPA6_OWEFU</name>